<organism evidence="5 6">
    <name type="scientific">Parathielavia hyrcaniae</name>
    <dbReference type="NCBI Taxonomy" id="113614"/>
    <lineage>
        <taxon>Eukaryota</taxon>
        <taxon>Fungi</taxon>
        <taxon>Dikarya</taxon>
        <taxon>Ascomycota</taxon>
        <taxon>Pezizomycotina</taxon>
        <taxon>Sordariomycetes</taxon>
        <taxon>Sordariomycetidae</taxon>
        <taxon>Sordariales</taxon>
        <taxon>Chaetomiaceae</taxon>
        <taxon>Parathielavia</taxon>
    </lineage>
</organism>
<feature type="domain" description="Fungal STAND N-terminal Goodbye" evidence="3">
    <location>
        <begin position="29"/>
        <end position="145"/>
    </location>
</feature>
<evidence type="ECO:0000256" key="1">
    <source>
        <dbReference type="ARBA" id="ARBA00022737"/>
    </source>
</evidence>
<dbReference type="Pfam" id="PF17109">
    <property type="entry name" value="Goodbye"/>
    <property type="match status" value="1"/>
</dbReference>
<feature type="compositionally biased region" description="Acidic residues" evidence="2">
    <location>
        <begin position="1430"/>
        <end position="1481"/>
    </location>
</feature>
<dbReference type="Gene3D" id="3.40.50.300">
    <property type="entry name" value="P-loop containing nucleotide triphosphate hydrolases"/>
    <property type="match status" value="1"/>
</dbReference>
<reference evidence="5" key="1">
    <citation type="journal article" date="2023" name="Mol. Phylogenet. Evol.">
        <title>Genome-scale phylogeny and comparative genomics of the fungal order Sordariales.</title>
        <authorList>
            <person name="Hensen N."/>
            <person name="Bonometti L."/>
            <person name="Westerberg I."/>
            <person name="Brannstrom I.O."/>
            <person name="Guillou S."/>
            <person name="Cros-Aarteil S."/>
            <person name="Calhoun S."/>
            <person name="Haridas S."/>
            <person name="Kuo A."/>
            <person name="Mondo S."/>
            <person name="Pangilinan J."/>
            <person name="Riley R."/>
            <person name="LaButti K."/>
            <person name="Andreopoulos B."/>
            <person name="Lipzen A."/>
            <person name="Chen C."/>
            <person name="Yan M."/>
            <person name="Daum C."/>
            <person name="Ng V."/>
            <person name="Clum A."/>
            <person name="Steindorff A."/>
            <person name="Ohm R.A."/>
            <person name="Martin F."/>
            <person name="Silar P."/>
            <person name="Natvig D.O."/>
            <person name="Lalanne C."/>
            <person name="Gautier V."/>
            <person name="Ament-Velasquez S.L."/>
            <person name="Kruys A."/>
            <person name="Hutchinson M.I."/>
            <person name="Powell A.J."/>
            <person name="Barry K."/>
            <person name="Miller A.N."/>
            <person name="Grigoriev I.V."/>
            <person name="Debuchy R."/>
            <person name="Gladieux P."/>
            <person name="Hiltunen Thoren M."/>
            <person name="Johannesson H."/>
        </authorList>
    </citation>
    <scope>NUCLEOTIDE SEQUENCE</scope>
    <source>
        <strain evidence="5">CBS 757.83</strain>
    </source>
</reference>
<feature type="compositionally biased region" description="Basic residues" evidence="2">
    <location>
        <begin position="1486"/>
        <end position="1495"/>
    </location>
</feature>
<proteinExistence type="predicted"/>
<protein>
    <submittedName>
        <fullName evidence="5">Uncharacterized protein</fullName>
    </submittedName>
</protein>
<feature type="compositionally biased region" description="Acidic residues" evidence="2">
    <location>
        <begin position="1407"/>
        <end position="1423"/>
    </location>
</feature>
<gene>
    <name evidence="5" type="ORF">N658DRAFT_561330</name>
</gene>
<feature type="region of interest" description="Disordered" evidence="2">
    <location>
        <begin position="1398"/>
        <end position="1495"/>
    </location>
</feature>
<evidence type="ECO:0000259" key="4">
    <source>
        <dbReference type="Pfam" id="PF24883"/>
    </source>
</evidence>
<evidence type="ECO:0000259" key="3">
    <source>
        <dbReference type="Pfam" id="PF17109"/>
    </source>
</evidence>
<reference evidence="5" key="2">
    <citation type="submission" date="2023-05" db="EMBL/GenBank/DDBJ databases">
        <authorList>
            <consortium name="Lawrence Berkeley National Laboratory"/>
            <person name="Steindorff A."/>
            <person name="Hensen N."/>
            <person name="Bonometti L."/>
            <person name="Westerberg I."/>
            <person name="Brannstrom I.O."/>
            <person name="Guillou S."/>
            <person name="Cros-Aarteil S."/>
            <person name="Calhoun S."/>
            <person name="Haridas S."/>
            <person name="Kuo A."/>
            <person name="Mondo S."/>
            <person name="Pangilinan J."/>
            <person name="Riley R."/>
            <person name="Labutti K."/>
            <person name="Andreopoulos B."/>
            <person name="Lipzen A."/>
            <person name="Chen C."/>
            <person name="Yanf M."/>
            <person name="Daum C."/>
            <person name="Ng V."/>
            <person name="Clum A."/>
            <person name="Ohm R."/>
            <person name="Martin F."/>
            <person name="Silar P."/>
            <person name="Natvig D."/>
            <person name="Lalanne C."/>
            <person name="Gautier V."/>
            <person name="Ament-Velasquez S.L."/>
            <person name="Kruys A."/>
            <person name="Hutchinson M.I."/>
            <person name="Powell A.J."/>
            <person name="Barry K."/>
            <person name="Miller A.N."/>
            <person name="Grigoriev I.V."/>
            <person name="Debuchy R."/>
            <person name="Gladieux P."/>
            <person name="Thoren M.H."/>
            <person name="Johannesson H."/>
        </authorList>
    </citation>
    <scope>NUCLEOTIDE SEQUENCE</scope>
    <source>
        <strain evidence="5">CBS 757.83</strain>
    </source>
</reference>
<dbReference type="InterPro" id="IPR031350">
    <property type="entry name" value="Goodbye_dom"/>
</dbReference>
<dbReference type="PANTHER" id="PTHR10039">
    <property type="entry name" value="AMELOGENIN"/>
    <property type="match status" value="1"/>
</dbReference>
<comment type="caution">
    <text evidence="5">The sequence shown here is derived from an EMBL/GenBank/DDBJ whole genome shotgun (WGS) entry which is preliminary data.</text>
</comment>
<sequence length="1495" mass="167944">MALLTAADSKQVTHRAKVEGDTRDVNDIWTAAMQRYKGIVGFELQRKYSSVPDMVEAGTRDMESFHRWRHDQGKVDRLRTLFSENLDYLDQGSQLLLSAATTSFPPAAAIGTALTYLLSACRKQSADYNVVEAFFEDMQSFLKRTVIIQSRLPPNGCWQNCLMDVFTSFLEMSGVATKFVELGRFKKWMAQCVAGDDSELSVARDKLSLSLDRLRDATSLAILGNTEDLKRMNDELAENDIRHQEKLAAQTRILQQLKQSNEVISNGLAVLLRAQEENRRREEVERSTSAGNSRTVKKKQVPISANLIRNALPSVDDDEVSEYHIAQDGLVSDPCRWILSTPLWASWVQASKTTRPRLPFIVTGPPGIGKTRLAVVIYHELASSHAKDDRTAVTHFYFREHRPGLAVFRNAVYAVIRQISQHSTHFCDLFCAQFKLHANDIDVADWRQLVATLLVPAFSGDSTTQLFVVLDAVDELEPSENEELRNFLELIAEQRLSISIVLTLRSEPWSDPESSWSKYPCGDGAPDGSNFLLPVSMSEQLPTLKMMVWNRLNTLSALRRLSRRAKQTIADRIVKISPDLLHAEYLLSRFNEMNREGAVLRELDRDQRQRKYGQGEEVLPSNLHRLYDTMLADCERRTPKHLLRTVKELFCWMTFAFRPLVLDEVVSLIRYLSANPTLEPEDLPQVFSRFLVIWDAAAPTGEDDVDSSVPPSMGETMEEMDDTEAATAIGFLAVGDGGLRVEYRERTMRAFFRNEAALSRSRLIEEKHRAHRKIFLTCAAILADKQQSRMVLHHGLKKYAAIHVLKHIMEFQPDDDDAASKETRPYQKNVRVLEALGELLSNRSDFAAQLEASKFVPLSALFSDAWFLHMKTWHGAFNRYMSAQPSEDQQKSKMDFEMVEWWKSLADSGRTPRRRLVLDQAKAHLRRLYGSEERIPTLISYRAVLFFLGVSQYGNELARQAERSFGTKIGKKTDNGRTTVLRSEAALGLGLALDAIAEILHFYRRNGAAEKQCIKSLSLISLQDHLSRSRTLELLARIYWENGKQSKALDKAAESIEGLQMGTLSPCPTLQRAAHLTTARILRAKSDPDAVQFYRKAREADPSGLTPGDVLHEEVLLCFAQARERDCPPVAAMETLASFNSLDRLTWMTWEWWLQGDKTHTSLQRLAVHSDDSDRQVLKWYHDALCYLGKVNAGAPLRYHLARFHLQVRHNPHTALDVLNEILDGNLTGLQGANSSYQFTDEDPSRTLHKTIQLQTDVLRQLFCASADPAGKEALLANARALPGRSLALEASLFSTTALLRHRLVVARMVRKMGPAREFHRLLDDTVADARAALRDGVAWNDDAALATLGTALAVLAEAVPKMRAELARAAGVMVSARLEPETELDYYDGSVDGAGFGVGLRKGGGDSDEEGPEKEESDEEGSDEKGPEQEESDEEGREEEGSDEEGPDEEGSDEEGPDEEGSDEEGPDEEGSDEEGTDEDGGPRCPRRRGRRGE</sequence>
<dbReference type="EMBL" id="MU863663">
    <property type="protein sequence ID" value="KAK4098055.1"/>
    <property type="molecule type" value="Genomic_DNA"/>
</dbReference>
<feature type="domain" description="Nephrocystin 3-like N-terminal" evidence="4">
    <location>
        <begin position="335"/>
        <end position="503"/>
    </location>
</feature>
<dbReference type="Proteomes" id="UP001305647">
    <property type="component" value="Unassembled WGS sequence"/>
</dbReference>
<evidence type="ECO:0000256" key="2">
    <source>
        <dbReference type="SAM" id="MobiDB-lite"/>
    </source>
</evidence>
<evidence type="ECO:0000313" key="5">
    <source>
        <dbReference type="EMBL" id="KAK4098055.1"/>
    </source>
</evidence>
<name>A0AAN6PUA0_9PEZI</name>
<accession>A0AAN6PUA0</accession>
<dbReference type="InterPro" id="IPR056884">
    <property type="entry name" value="NPHP3-like_N"/>
</dbReference>
<dbReference type="Pfam" id="PF24883">
    <property type="entry name" value="NPHP3_N"/>
    <property type="match status" value="1"/>
</dbReference>
<evidence type="ECO:0000313" key="6">
    <source>
        <dbReference type="Proteomes" id="UP001305647"/>
    </source>
</evidence>
<dbReference type="SUPFAM" id="SSF52540">
    <property type="entry name" value="P-loop containing nucleoside triphosphate hydrolases"/>
    <property type="match status" value="1"/>
</dbReference>
<keyword evidence="6" id="KW-1185">Reference proteome</keyword>
<keyword evidence="1" id="KW-0677">Repeat</keyword>
<dbReference type="InterPro" id="IPR027417">
    <property type="entry name" value="P-loop_NTPase"/>
</dbReference>